<comment type="caution">
    <text evidence="2">The sequence shown here is derived from an EMBL/GenBank/DDBJ whole genome shotgun (WGS) entry which is preliminary data.</text>
</comment>
<proteinExistence type="predicted"/>
<dbReference type="Proteomes" id="UP000322699">
    <property type="component" value="Unassembled WGS sequence"/>
</dbReference>
<name>A0A5B1CT32_9BACT</name>
<protein>
    <submittedName>
        <fullName evidence="2">Uncharacterized protein</fullName>
    </submittedName>
</protein>
<feature type="region of interest" description="Disordered" evidence="1">
    <location>
        <begin position="1"/>
        <end position="33"/>
    </location>
</feature>
<gene>
    <name evidence="2" type="ORF">LF1_51500</name>
</gene>
<dbReference type="EMBL" id="VRLW01000001">
    <property type="protein sequence ID" value="KAA1262583.1"/>
    <property type="molecule type" value="Genomic_DNA"/>
</dbReference>
<accession>A0A5B1CT32</accession>
<evidence type="ECO:0000256" key="1">
    <source>
        <dbReference type="SAM" id="MobiDB-lite"/>
    </source>
</evidence>
<evidence type="ECO:0000313" key="3">
    <source>
        <dbReference type="Proteomes" id="UP000322699"/>
    </source>
</evidence>
<sequence length="92" mass="10481">MDVGEPERHGATQPWFADTNVRHPVGKRPRRTQGEIISDTKISAFEKLGNPDQSPQYQSRKNFCDQKTCTSFASKSSSTKLLQITPWMLNDR</sequence>
<reference evidence="2 3" key="1">
    <citation type="submission" date="2019-08" db="EMBL/GenBank/DDBJ databases">
        <title>Deep-cultivation of Planctomycetes and their phenomic and genomic characterization uncovers novel biology.</title>
        <authorList>
            <person name="Wiegand S."/>
            <person name="Jogler M."/>
            <person name="Boedeker C."/>
            <person name="Pinto D."/>
            <person name="Vollmers J."/>
            <person name="Rivas-Marin E."/>
            <person name="Kohn T."/>
            <person name="Peeters S.H."/>
            <person name="Heuer A."/>
            <person name="Rast P."/>
            <person name="Oberbeckmann S."/>
            <person name="Bunk B."/>
            <person name="Jeske O."/>
            <person name="Meyerdierks A."/>
            <person name="Storesund J.E."/>
            <person name="Kallscheuer N."/>
            <person name="Luecker S."/>
            <person name="Lage O.M."/>
            <person name="Pohl T."/>
            <person name="Merkel B.J."/>
            <person name="Hornburger P."/>
            <person name="Mueller R.-W."/>
            <person name="Bruemmer F."/>
            <person name="Labrenz M."/>
            <person name="Spormann A.M."/>
            <person name="Op Den Camp H."/>
            <person name="Overmann J."/>
            <person name="Amann R."/>
            <person name="Jetten M.S.M."/>
            <person name="Mascher T."/>
            <person name="Medema M.H."/>
            <person name="Devos D.P."/>
            <person name="Kaster A.-K."/>
            <person name="Ovreas L."/>
            <person name="Rohde M."/>
            <person name="Galperin M.Y."/>
            <person name="Jogler C."/>
        </authorList>
    </citation>
    <scope>NUCLEOTIDE SEQUENCE [LARGE SCALE GENOMIC DNA]</scope>
    <source>
        <strain evidence="2 3">LF1</strain>
    </source>
</reference>
<organism evidence="2 3">
    <name type="scientific">Rubripirellula obstinata</name>
    <dbReference type="NCBI Taxonomy" id="406547"/>
    <lineage>
        <taxon>Bacteria</taxon>
        <taxon>Pseudomonadati</taxon>
        <taxon>Planctomycetota</taxon>
        <taxon>Planctomycetia</taxon>
        <taxon>Pirellulales</taxon>
        <taxon>Pirellulaceae</taxon>
        <taxon>Rubripirellula</taxon>
    </lineage>
</organism>
<feature type="compositionally biased region" description="Basic and acidic residues" evidence="1">
    <location>
        <begin position="1"/>
        <end position="10"/>
    </location>
</feature>
<evidence type="ECO:0000313" key="2">
    <source>
        <dbReference type="EMBL" id="KAA1262583.1"/>
    </source>
</evidence>
<keyword evidence="3" id="KW-1185">Reference proteome</keyword>
<dbReference type="AlphaFoldDB" id="A0A5B1CT32"/>